<keyword evidence="4" id="KW-1185">Reference proteome</keyword>
<sequence length="430" mass="48460">MKKIISDFLDLHIGEEEPKLVLDHVTQNVSFRGSNLWILACAILIASVGLNVNSTPVIIGAMLISPLMGPIVGAGFALATYNFSLLKKSMKNLLIATIVSLAVSILYFYLSPFKEAQSELLARTSPNIYDVLIAFFGGIVGAVSITRVEKGNPIPGVAIATALMPPLCTAGFGIATGNFSFFLGAFYLYTINCFFICIATFFVIKFLQYQPVLLTNKIYEKRIRYGITVLIILMIIPSFYLAYNLLNERRYNQNVENFINDEFNNNGYVIIYKKINYTANPKSIELAFLSKKFDSLEIKNLNQTLTKFGINNTNLIIKQNTTDLKSEILNEINSQKNTVSEKDIQINVLKEELSKYKMDNPELVKEIGILFPEVQEISLGKLQTFYKPDSTGVQTAFIYESHTKIDEEKLKEWLENKLKINNIIVIKTKK</sequence>
<dbReference type="EMBL" id="FRAV01000004">
    <property type="protein sequence ID" value="SHK45135.1"/>
    <property type="molecule type" value="Genomic_DNA"/>
</dbReference>
<dbReference type="AlphaFoldDB" id="A0A1M6SKA2"/>
<dbReference type="Proteomes" id="UP000184364">
    <property type="component" value="Unassembled WGS sequence"/>
</dbReference>
<dbReference type="RefSeq" id="WP_073290937.1">
    <property type="nucleotide sequence ID" value="NZ_FRAV01000004.1"/>
</dbReference>
<dbReference type="PANTHER" id="PTHR20992:SF9">
    <property type="entry name" value="AT15442P-RELATED"/>
    <property type="match status" value="1"/>
</dbReference>
<dbReference type="InterPro" id="IPR004042">
    <property type="entry name" value="Intein_endonuc_central"/>
</dbReference>
<evidence type="ECO:0000313" key="3">
    <source>
        <dbReference type="EMBL" id="SHK45135.1"/>
    </source>
</evidence>
<keyword evidence="1" id="KW-0472">Membrane</keyword>
<keyword evidence="1" id="KW-0812">Transmembrane</keyword>
<protein>
    <submittedName>
        <fullName evidence="3">Uncharacterized hydrophobic domain-containing protein</fullName>
    </submittedName>
</protein>
<dbReference type="Pfam" id="PF04087">
    <property type="entry name" value="DUF389"/>
    <property type="match status" value="1"/>
</dbReference>
<feature type="domain" description="DOD-type homing endonuclease" evidence="2">
    <location>
        <begin position="255"/>
        <end position="310"/>
    </location>
</feature>
<gene>
    <name evidence="3" type="ORF">SAMN05444267_100450</name>
</gene>
<dbReference type="STRING" id="1302687.SAMN05444267_100450"/>
<evidence type="ECO:0000313" key="4">
    <source>
        <dbReference type="Proteomes" id="UP000184364"/>
    </source>
</evidence>
<organism evidence="3 4">
    <name type="scientific">Chryseobacterium polytrichastri</name>
    <dbReference type="NCBI Taxonomy" id="1302687"/>
    <lineage>
        <taxon>Bacteria</taxon>
        <taxon>Pseudomonadati</taxon>
        <taxon>Bacteroidota</taxon>
        <taxon>Flavobacteriia</taxon>
        <taxon>Flavobacteriales</taxon>
        <taxon>Weeksellaceae</taxon>
        <taxon>Chryseobacterium group</taxon>
        <taxon>Chryseobacterium</taxon>
    </lineage>
</organism>
<feature type="transmembrane region" description="Helical" evidence="1">
    <location>
        <begin position="181"/>
        <end position="204"/>
    </location>
</feature>
<proteinExistence type="predicted"/>
<dbReference type="PANTHER" id="PTHR20992">
    <property type="entry name" value="AT15442P-RELATED"/>
    <property type="match status" value="1"/>
</dbReference>
<dbReference type="InterPro" id="IPR005240">
    <property type="entry name" value="DUF389"/>
</dbReference>
<dbReference type="OrthoDB" id="9790659at2"/>
<dbReference type="PROSITE" id="PS50819">
    <property type="entry name" value="INTEIN_ENDONUCLEASE"/>
    <property type="match status" value="1"/>
</dbReference>
<keyword evidence="1" id="KW-1133">Transmembrane helix</keyword>
<feature type="transmembrane region" description="Helical" evidence="1">
    <location>
        <begin position="58"/>
        <end position="81"/>
    </location>
</feature>
<evidence type="ECO:0000256" key="1">
    <source>
        <dbReference type="SAM" id="Phobius"/>
    </source>
</evidence>
<feature type="transmembrane region" description="Helical" evidence="1">
    <location>
        <begin position="36"/>
        <end position="52"/>
    </location>
</feature>
<reference evidence="4" key="1">
    <citation type="submission" date="2016-11" db="EMBL/GenBank/DDBJ databases">
        <authorList>
            <person name="Varghese N."/>
            <person name="Submissions S."/>
        </authorList>
    </citation>
    <scope>NUCLEOTIDE SEQUENCE [LARGE SCALE GENOMIC DNA]</scope>
    <source>
        <strain evidence="4">DSM 26899</strain>
    </source>
</reference>
<feature type="transmembrane region" description="Helical" evidence="1">
    <location>
        <begin position="93"/>
        <end position="110"/>
    </location>
</feature>
<feature type="transmembrane region" description="Helical" evidence="1">
    <location>
        <begin position="225"/>
        <end position="243"/>
    </location>
</feature>
<dbReference type="GO" id="GO:0004519">
    <property type="term" value="F:endonuclease activity"/>
    <property type="evidence" value="ECO:0007669"/>
    <property type="project" value="InterPro"/>
</dbReference>
<evidence type="ECO:0000259" key="2">
    <source>
        <dbReference type="PROSITE" id="PS50819"/>
    </source>
</evidence>
<feature type="transmembrane region" description="Helical" evidence="1">
    <location>
        <begin position="126"/>
        <end position="145"/>
    </location>
</feature>
<name>A0A1M6SKA2_9FLAO</name>
<feature type="transmembrane region" description="Helical" evidence="1">
    <location>
        <begin position="157"/>
        <end position="175"/>
    </location>
</feature>
<accession>A0A1M6SKA2</accession>